<evidence type="ECO:0000313" key="3">
    <source>
        <dbReference type="EMBL" id="CAB4736340.1"/>
    </source>
</evidence>
<dbReference type="InterPro" id="IPR029032">
    <property type="entry name" value="AhpD-like"/>
</dbReference>
<evidence type="ECO:0000313" key="6">
    <source>
        <dbReference type="EMBL" id="CAB4912738.1"/>
    </source>
</evidence>
<feature type="domain" description="Carboxymuconolactone decarboxylase-like" evidence="1">
    <location>
        <begin position="30"/>
        <end position="101"/>
    </location>
</feature>
<evidence type="ECO:0000313" key="4">
    <source>
        <dbReference type="EMBL" id="CAB4825554.1"/>
    </source>
</evidence>
<dbReference type="Pfam" id="PF02627">
    <property type="entry name" value="CMD"/>
    <property type="match status" value="1"/>
</dbReference>
<dbReference type="InterPro" id="IPR003779">
    <property type="entry name" value="CMD-like"/>
</dbReference>
<organism evidence="7">
    <name type="scientific">freshwater metagenome</name>
    <dbReference type="NCBI Taxonomy" id="449393"/>
    <lineage>
        <taxon>unclassified sequences</taxon>
        <taxon>metagenomes</taxon>
        <taxon>ecological metagenomes</taxon>
    </lineage>
</organism>
<evidence type="ECO:0000313" key="2">
    <source>
        <dbReference type="EMBL" id="CAB4362488.1"/>
    </source>
</evidence>
<name>A0A6J7Q8A2_9ZZZZ</name>
<proteinExistence type="predicted"/>
<dbReference type="EMBL" id="CAESGF010000001">
    <property type="protein sequence ID" value="CAB4362488.1"/>
    <property type="molecule type" value="Genomic_DNA"/>
</dbReference>
<evidence type="ECO:0000313" key="7">
    <source>
        <dbReference type="EMBL" id="CAB5013877.1"/>
    </source>
</evidence>
<dbReference type="Gene3D" id="1.20.1290.10">
    <property type="entry name" value="AhpD-like"/>
    <property type="match status" value="1"/>
</dbReference>
<evidence type="ECO:0000313" key="5">
    <source>
        <dbReference type="EMBL" id="CAB4851422.1"/>
    </source>
</evidence>
<dbReference type="EMBL" id="CAFBMT010000002">
    <property type="protein sequence ID" value="CAB4912738.1"/>
    <property type="molecule type" value="Genomic_DNA"/>
</dbReference>
<sequence>MMHLLDDAGVTTWAEAALLAPAAFAAAEDAQRLMWDRGDAMLLELARLRIAQLIGATTAHALHSTRARGAGLTDEMVADLRQWPTSPLYGERERLCLGLTEQFVIDVNGITDEQVAAVVEAIGAAECHAFVSALWAFEQLQRVCLVLGVEPPAVHLGDPS</sequence>
<dbReference type="EMBL" id="CAFAAV010000129">
    <property type="protein sequence ID" value="CAB4825554.1"/>
    <property type="molecule type" value="Genomic_DNA"/>
</dbReference>
<dbReference type="EMBL" id="CAFBIY010000080">
    <property type="protein sequence ID" value="CAB4851422.1"/>
    <property type="molecule type" value="Genomic_DNA"/>
</dbReference>
<dbReference type="EMBL" id="CAFBOL010000122">
    <property type="protein sequence ID" value="CAB5013877.1"/>
    <property type="molecule type" value="Genomic_DNA"/>
</dbReference>
<accession>A0A6J7Q8A2</accession>
<dbReference type="AlphaFoldDB" id="A0A6J7Q8A2"/>
<dbReference type="EMBL" id="CAEZYF010000019">
    <property type="protein sequence ID" value="CAB4736340.1"/>
    <property type="molecule type" value="Genomic_DNA"/>
</dbReference>
<protein>
    <submittedName>
        <fullName evidence="7">Unannotated protein</fullName>
    </submittedName>
</protein>
<reference evidence="7" key="1">
    <citation type="submission" date="2020-05" db="EMBL/GenBank/DDBJ databases">
        <authorList>
            <person name="Chiriac C."/>
            <person name="Salcher M."/>
            <person name="Ghai R."/>
            <person name="Kavagutti S V."/>
        </authorList>
    </citation>
    <scope>NUCLEOTIDE SEQUENCE</scope>
</reference>
<evidence type="ECO:0000259" key="1">
    <source>
        <dbReference type="Pfam" id="PF02627"/>
    </source>
</evidence>
<gene>
    <name evidence="3" type="ORF">UFOPK2656_02571</name>
    <name evidence="4" type="ORF">UFOPK3099_01658</name>
    <name evidence="5" type="ORF">UFOPK3267_01531</name>
    <name evidence="6" type="ORF">UFOPK3651_00311</name>
    <name evidence="7" type="ORF">UFOPK3931_02961</name>
    <name evidence="2" type="ORF">UFOPK4189_00264</name>
</gene>
<dbReference type="GO" id="GO:0051920">
    <property type="term" value="F:peroxiredoxin activity"/>
    <property type="evidence" value="ECO:0007669"/>
    <property type="project" value="InterPro"/>
</dbReference>
<dbReference type="SUPFAM" id="SSF69118">
    <property type="entry name" value="AhpD-like"/>
    <property type="match status" value="1"/>
</dbReference>